<evidence type="ECO:0000256" key="1">
    <source>
        <dbReference type="SAM" id="MobiDB-lite"/>
    </source>
</evidence>
<comment type="caution">
    <text evidence="2">The sequence shown here is derived from an EMBL/GenBank/DDBJ whole genome shotgun (WGS) entry which is preliminary data.</text>
</comment>
<dbReference type="Proteomes" id="UP000576209">
    <property type="component" value="Unassembled WGS sequence"/>
</dbReference>
<evidence type="ECO:0000313" key="2">
    <source>
        <dbReference type="EMBL" id="MBB4078642.1"/>
    </source>
</evidence>
<dbReference type="AlphaFoldDB" id="A0A840E4H0"/>
<protein>
    <submittedName>
        <fullName evidence="2">Uncharacterized protein</fullName>
    </submittedName>
</protein>
<gene>
    <name evidence="2" type="ORF">GGR28_001255</name>
</gene>
<sequence length="224" mass="25384">MSQQFTITPVSSEELPELPGDWTTDDYRKLLELTEYGDTSDLSDKEIQEMTFMSVADLAKPEAAKLLIDYVFPKDALTPGQIQNSSHEMDTERLWEEYPEPQHHRNFFRVGSLLYAAYNGGHPKPDGRQVVVNITAKNEEGAQLLEHPKPAFLLRLLAPAMNSHALLHRLYEDELKSGPFPAAANIIWSVESKPIGDHAFEVTLLSTDYWLEAFEPVGEYEHSL</sequence>
<reference evidence="2 3" key="1">
    <citation type="submission" date="2020-08" db="EMBL/GenBank/DDBJ databases">
        <title>Genomic Encyclopedia of Type Strains, Phase IV (KMG-IV): sequencing the most valuable type-strain genomes for metagenomic binning, comparative biology and taxonomic classification.</title>
        <authorList>
            <person name="Goeker M."/>
        </authorList>
    </citation>
    <scope>NUCLEOTIDE SEQUENCE [LARGE SCALE GENOMIC DNA]</scope>
    <source>
        <strain evidence="2 3">DSM 105137</strain>
    </source>
</reference>
<feature type="compositionally biased region" description="Polar residues" evidence="1">
    <location>
        <begin position="1"/>
        <end position="11"/>
    </location>
</feature>
<keyword evidence="3" id="KW-1185">Reference proteome</keyword>
<dbReference type="EMBL" id="JACIFF010000002">
    <property type="protein sequence ID" value="MBB4078642.1"/>
    <property type="molecule type" value="Genomic_DNA"/>
</dbReference>
<proteinExistence type="predicted"/>
<evidence type="ECO:0000313" key="3">
    <source>
        <dbReference type="Proteomes" id="UP000576209"/>
    </source>
</evidence>
<organism evidence="2 3">
    <name type="scientific">Neolewinella aquimaris</name>
    <dbReference type="NCBI Taxonomy" id="1835722"/>
    <lineage>
        <taxon>Bacteria</taxon>
        <taxon>Pseudomonadati</taxon>
        <taxon>Bacteroidota</taxon>
        <taxon>Saprospiria</taxon>
        <taxon>Saprospirales</taxon>
        <taxon>Lewinellaceae</taxon>
        <taxon>Neolewinella</taxon>
    </lineage>
</organism>
<feature type="region of interest" description="Disordered" evidence="1">
    <location>
        <begin position="1"/>
        <end position="21"/>
    </location>
</feature>
<dbReference type="RefSeq" id="WP_183494880.1">
    <property type="nucleotide sequence ID" value="NZ_JACIFF010000002.1"/>
</dbReference>
<name>A0A840E4H0_9BACT</name>
<accession>A0A840E4H0</accession>